<sequence>MKTCACKRRVDLFRGTPTPTEVVAVLTAHGEPGPIELTNADLAQLRLAAQALATVFRADSTAAAAERLNELFHAYAGPPRLTAHDNTGWHLHIDAEDDGPWGRWLLTSSAWALATLLAQHQTPPGGQCAAPDCERPYVNAGNGGPRRFCSSKCATRVRVANHRRRASS</sequence>
<dbReference type="Gene3D" id="1.10.3300.10">
    <property type="entry name" value="Jann2411-like domain"/>
    <property type="match status" value="1"/>
</dbReference>
<dbReference type="Proteomes" id="UP001500618">
    <property type="component" value="Unassembled WGS sequence"/>
</dbReference>
<dbReference type="InterPro" id="IPR023286">
    <property type="entry name" value="ABATE_dom_sf"/>
</dbReference>
<evidence type="ECO:0000313" key="3">
    <source>
        <dbReference type="Proteomes" id="UP001500618"/>
    </source>
</evidence>
<keyword evidence="3" id="KW-1185">Reference proteome</keyword>
<dbReference type="InterPro" id="IPR010852">
    <property type="entry name" value="ABATE"/>
</dbReference>
<dbReference type="PANTHER" id="PTHR35525">
    <property type="entry name" value="BLL6575 PROTEIN"/>
    <property type="match status" value="1"/>
</dbReference>
<evidence type="ECO:0000259" key="1">
    <source>
        <dbReference type="Pfam" id="PF11706"/>
    </source>
</evidence>
<dbReference type="EMBL" id="BAAANY010000014">
    <property type="protein sequence ID" value="GAA1686000.1"/>
    <property type="molecule type" value="Genomic_DNA"/>
</dbReference>
<dbReference type="InterPro" id="IPR021005">
    <property type="entry name" value="Znf_CGNR"/>
</dbReference>
<reference evidence="3" key="1">
    <citation type="journal article" date="2019" name="Int. J. Syst. Evol. Microbiol.">
        <title>The Global Catalogue of Microorganisms (GCM) 10K type strain sequencing project: providing services to taxonomists for standard genome sequencing and annotation.</title>
        <authorList>
            <consortium name="The Broad Institute Genomics Platform"/>
            <consortium name="The Broad Institute Genome Sequencing Center for Infectious Disease"/>
            <person name="Wu L."/>
            <person name="Ma J."/>
        </authorList>
    </citation>
    <scope>NUCLEOTIDE SEQUENCE [LARGE SCALE GENOMIC DNA]</scope>
    <source>
        <strain evidence="3">JCM 14718</strain>
    </source>
</reference>
<protein>
    <submittedName>
        <fullName evidence="2">CGNR zinc finger domain-containing protein</fullName>
    </submittedName>
</protein>
<name>A0ABP4TD45_9ACTN</name>
<organism evidence="2 3">
    <name type="scientific">Fodinicola feengrottensis</name>
    <dbReference type="NCBI Taxonomy" id="435914"/>
    <lineage>
        <taxon>Bacteria</taxon>
        <taxon>Bacillati</taxon>
        <taxon>Actinomycetota</taxon>
        <taxon>Actinomycetes</taxon>
        <taxon>Mycobacteriales</taxon>
        <taxon>Fodinicola</taxon>
    </lineage>
</organism>
<evidence type="ECO:0000313" key="2">
    <source>
        <dbReference type="EMBL" id="GAA1686000.1"/>
    </source>
</evidence>
<gene>
    <name evidence="2" type="ORF">GCM10009765_39110</name>
</gene>
<dbReference type="Pfam" id="PF11706">
    <property type="entry name" value="zf-CGNR"/>
    <property type="match status" value="1"/>
</dbReference>
<feature type="domain" description="Zinc finger CGNR" evidence="1">
    <location>
        <begin position="127"/>
        <end position="165"/>
    </location>
</feature>
<comment type="caution">
    <text evidence="2">The sequence shown here is derived from an EMBL/GenBank/DDBJ whole genome shotgun (WGS) entry which is preliminary data.</text>
</comment>
<dbReference type="Pfam" id="PF07336">
    <property type="entry name" value="ABATE"/>
    <property type="match status" value="1"/>
</dbReference>
<dbReference type="SUPFAM" id="SSF160904">
    <property type="entry name" value="Jann2411-like"/>
    <property type="match status" value="1"/>
</dbReference>
<proteinExistence type="predicted"/>
<accession>A0ABP4TD45</accession>
<dbReference type="PANTHER" id="PTHR35525:SF3">
    <property type="entry name" value="BLL6575 PROTEIN"/>
    <property type="match status" value="1"/>
</dbReference>